<evidence type="ECO:0000313" key="3">
    <source>
        <dbReference type="Proteomes" id="UP000218334"/>
    </source>
</evidence>
<dbReference type="EMBL" id="KZ293423">
    <property type="protein sequence ID" value="PBK71933.1"/>
    <property type="molecule type" value="Genomic_DNA"/>
</dbReference>
<dbReference type="Proteomes" id="UP000218334">
    <property type="component" value="Unassembled WGS sequence"/>
</dbReference>
<feature type="region of interest" description="Disordered" evidence="1">
    <location>
        <begin position="67"/>
        <end position="143"/>
    </location>
</feature>
<feature type="non-terminal residue" evidence="2">
    <location>
        <position position="1"/>
    </location>
</feature>
<reference evidence="3" key="1">
    <citation type="journal article" date="2017" name="Nat. Ecol. Evol.">
        <title>Genome expansion and lineage-specific genetic innovations in the forest pathogenic fungi Armillaria.</title>
        <authorList>
            <person name="Sipos G."/>
            <person name="Prasanna A.N."/>
            <person name="Walter M.C."/>
            <person name="O'Connor E."/>
            <person name="Balint B."/>
            <person name="Krizsan K."/>
            <person name="Kiss B."/>
            <person name="Hess J."/>
            <person name="Varga T."/>
            <person name="Slot J."/>
            <person name="Riley R."/>
            <person name="Boka B."/>
            <person name="Rigling D."/>
            <person name="Barry K."/>
            <person name="Lee J."/>
            <person name="Mihaltcheva S."/>
            <person name="LaButti K."/>
            <person name="Lipzen A."/>
            <person name="Waldron R."/>
            <person name="Moloney N.M."/>
            <person name="Sperisen C."/>
            <person name="Kredics L."/>
            <person name="Vagvoelgyi C."/>
            <person name="Patrignani A."/>
            <person name="Fitzpatrick D."/>
            <person name="Nagy I."/>
            <person name="Doyle S."/>
            <person name="Anderson J.B."/>
            <person name="Grigoriev I.V."/>
            <person name="Gueldener U."/>
            <person name="Muensterkoetter M."/>
            <person name="Nagy L.G."/>
        </authorList>
    </citation>
    <scope>NUCLEOTIDE SEQUENCE [LARGE SCALE GENOMIC DNA]</scope>
    <source>
        <strain evidence="3">28-4</strain>
    </source>
</reference>
<dbReference type="AlphaFoldDB" id="A0A2H3C720"/>
<feature type="region of interest" description="Disordered" evidence="1">
    <location>
        <begin position="1"/>
        <end position="27"/>
    </location>
</feature>
<protein>
    <submittedName>
        <fullName evidence="2">Uncharacterized protein</fullName>
    </submittedName>
</protein>
<feature type="compositionally biased region" description="Basic and acidic residues" evidence="1">
    <location>
        <begin position="112"/>
        <end position="143"/>
    </location>
</feature>
<proteinExistence type="predicted"/>
<evidence type="ECO:0000313" key="2">
    <source>
        <dbReference type="EMBL" id="PBK71933.1"/>
    </source>
</evidence>
<sequence length="143" mass="16312">VPRITAERREGNDSDDEHAAKRTKKSYLEEELSKYSKGRGLHKKGKWRDEGDILAALDSFRGKLQSTMLEEEPEPLDDAVEPDAESAPMPIEDDPGMEVDDDRGFLGHALRFPKDDGEESRKAEQDYEVIDPRQRNARAKEEE</sequence>
<evidence type="ECO:0000256" key="1">
    <source>
        <dbReference type="SAM" id="MobiDB-lite"/>
    </source>
</evidence>
<accession>A0A2H3C720</accession>
<name>A0A2H3C720_9AGAR</name>
<feature type="compositionally biased region" description="Acidic residues" evidence="1">
    <location>
        <begin position="91"/>
        <end position="101"/>
    </location>
</feature>
<feature type="compositionally biased region" description="Acidic residues" evidence="1">
    <location>
        <begin position="69"/>
        <end position="84"/>
    </location>
</feature>
<keyword evidence="3" id="KW-1185">Reference proteome</keyword>
<organism evidence="2 3">
    <name type="scientific">Armillaria solidipes</name>
    <dbReference type="NCBI Taxonomy" id="1076256"/>
    <lineage>
        <taxon>Eukaryota</taxon>
        <taxon>Fungi</taxon>
        <taxon>Dikarya</taxon>
        <taxon>Basidiomycota</taxon>
        <taxon>Agaricomycotina</taxon>
        <taxon>Agaricomycetes</taxon>
        <taxon>Agaricomycetidae</taxon>
        <taxon>Agaricales</taxon>
        <taxon>Marasmiineae</taxon>
        <taxon>Physalacriaceae</taxon>
        <taxon>Armillaria</taxon>
    </lineage>
</organism>
<dbReference type="STRING" id="1076256.A0A2H3C720"/>
<gene>
    <name evidence="2" type="ORF">ARMSODRAFT_1072673</name>
</gene>